<evidence type="ECO:0000313" key="2">
    <source>
        <dbReference type="EMBL" id="RVU47058.1"/>
    </source>
</evidence>
<proteinExistence type="predicted"/>
<name>A0A437RJY7_9BURK</name>
<sequence>MTQSQFRNLVLVTFALCWTSALVDFLFPSLLTDELLRAKNSLNQQWTGTSAVAFMLLSLTSTVLMTAAMYGLWSFKTWGPKLALFATVLPLLVVMQYGGLVQSGVAYSLHAASWLTWGASLLIPFLSPYSTWFKTAQPTPAIAA</sequence>
<keyword evidence="1" id="KW-1133">Transmembrane helix</keyword>
<reference evidence="2 3" key="1">
    <citation type="submission" date="2019-01" db="EMBL/GenBank/DDBJ databases">
        <authorList>
            <person name="Chen W.-M."/>
        </authorList>
    </citation>
    <scope>NUCLEOTIDE SEQUENCE [LARGE SCALE GENOMIC DNA]</scope>
    <source>
        <strain evidence="2 3">KYPY4</strain>
    </source>
</reference>
<dbReference type="Proteomes" id="UP000285575">
    <property type="component" value="Unassembled WGS sequence"/>
</dbReference>
<feature type="transmembrane region" description="Helical" evidence="1">
    <location>
        <begin position="82"/>
        <end position="99"/>
    </location>
</feature>
<accession>A0A437RJY7</accession>
<gene>
    <name evidence="2" type="ORF">EOE66_04635</name>
</gene>
<feature type="transmembrane region" description="Helical" evidence="1">
    <location>
        <begin position="51"/>
        <end position="70"/>
    </location>
</feature>
<feature type="transmembrane region" description="Helical" evidence="1">
    <location>
        <begin position="9"/>
        <end position="31"/>
    </location>
</feature>
<evidence type="ECO:0000313" key="3">
    <source>
        <dbReference type="Proteomes" id="UP000285575"/>
    </source>
</evidence>
<keyword evidence="1" id="KW-0812">Transmembrane</keyword>
<dbReference type="RefSeq" id="WP_128227527.1">
    <property type="nucleotide sequence ID" value="NZ_SACR01000002.1"/>
</dbReference>
<keyword evidence="3" id="KW-1185">Reference proteome</keyword>
<keyword evidence="1" id="KW-0472">Membrane</keyword>
<dbReference type="EMBL" id="SACR01000002">
    <property type="protein sequence ID" value="RVU47058.1"/>
    <property type="molecule type" value="Genomic_DNA"/>
</dbReference>
<organism evidence="2 3">
    <name type="scientific">Rubrivivax rivuli</name>
    <dbReference type="NCBI Taxonomy" id="1862385"/>
    <lineage>
        <taxon>Bacteria</taxon>
        <taxon>Pseudomonadati</taxon>
        <taxon>Pseudomonadota</taxon>
        <taxon>Betaproteobacteria</taxon>
        <taxon>Burkholderiales</taxon>
        <taxon>Sphaerotilaceae</taxon>
        <taxon>Rubrivivax</taxon>
    </lineage>
</organism>
<comment type="caution">
    <text evidence="2">The sequence shown here is derived from an EMBL/GenBank/DDBJ whole genome shotgun (WGS) entry which is preliminary data.</text>
</comment>
<evidence type="ECO:0000256" key="1">
    <source>
        <dbReference type="SAM" id="Phobius"/>
    </source>
</evidence>
<protein>
    <submittedName>
        <fullName evidence="2">Uncharacterized protein</fullName>
    </submittedName>
</protein>
<feature type="transmembrane region" description="Helical" evidence="1">
    <location>
        <begin position="105"/>
        <end position="126"/>
    </location>
</feature>
<dbReference type="AlphaFoldDB" id="A0A437RJY7"/>